<sequence>MKDTQAPAEKTPATKEPQAPENGSRLLRWAAGSALIGLLLIYNSVDASSSSPSRPAAVGAPTVAAGTPPGSPANDPAGPSADAQGPGGPDMPSSAPKRLTIPRIGVNAPFSELGLDESGTLEAPSPDDNNLVGWYAGGVTPGERGNAIVAGHVDTKTGPAVFWRLGTVTPGTTVNITREDGSTAVFTVDAVETFAKDDFPDERVYGHTDDAQLRLITCGGNYDKKAKDYTANVVVFAHLQSYRAP</sequence>
<keyword evidence="4" id="KW-1185">Reference proteome</keyword>
<dbReference type="InterPro" id="IPR023365">
    <property type="entry name" value="Sortase_dom-sf"/>
</dbReference>
<evidence type="ECO:0000313" key="4">
    <source>
        <dbReference type="Proteomes" id="UP001501358"/>
    </source>
</evidence>
<evidence type="ECO:0000256" key="1">
    <source>
        <dbReference type="ARBA" id="ARBA00022801"/>
    </source>
</evidence>
<proteinExistence type="predicted"/>
<dbReference type="InterPro" id="IPR005754">
    <property type="entry name" value="Sortase"/>
</dbReference>
<keyword evidence="1" id="KW-0378">Hydrolase</keyword>
<dbReference type="RefSeq" id="WP_344382878.1">
    <property type="nucleotide sequence ID" value="NZ_BAAATA010000009.1"/>
</dbReference>
<dbReference type="NCBIfam" id="NF033748">
    <property type="entry name" value="class_F_sortase"/>
    <property type="match status" value="1"/>
</dbReference>
<dbReference type="Pfam" id="PF04203">
    <property type="entry name" value="Sortase"/>
    <property type="match status" value="1"/>
</dbReference>
<feature type="compositionally biased region" description="Low complexity" evidence="2">
    <location>
        <begin position="47"/>
        <end position="68"/>
    </location>
</feature>
<comment type="caution">
    <text evidence="3">The sequence shown here is derived from an EMBL/GenBank/DDBJ whole genome shotgun (WGS) entry which is preliminary data.</text>
</comment>
<feature type="region of interest" description="Disordered" evidence="2">
    <location>
        <begin position="1"/>
        <end position="25"/>
    </location>
</feature>
<name>A0ABN3LL06_9ACTN</name>
<evidence type="ECO:0008006" key="5">
    <source>
        <dbReference type="Google" id="ProtNLM"/>
    </source>
</evidence>
<reference evidence="3 4" key="1">
    <citation type="journal article" date="2019" name="Int. J. Syst. Evol. Microbiol.">
        <title>The Global Catalogue of Microorganisms (GCM) 10K type strain sequencing project: providing services to taxonomists for standard genome sequencing and annotation.</title>
        <authorList>
            <consortium name="The Broad Institute Genomics Platform"/>
            <consortium name="The Broad Institute Genome Sequencing Center for Infectious Disease"/>
            <person name="Wu L."/>
            <person name="Ma J."/>
        </authorList>
    </citation>
    <scope>NUCLEOTIDE SEQUENCE [LARGE SCALE GENOMIC DNA]</scope>
    <source>
        <strain evidence="3 4">JCM 6307</strain>
    </source>
</reference>
<evidence type="ECO:0000313" key="3">
    <source>
        <dbReference type="EMBL" id="GAA2484455.1"/>
    </source>
</evidence>
<organism evidence="3 4">
    <name type="scientific">Streptomyces thermolineatus</name>
    <dbReference type="NCBI Taxonomy" id="44033"/>
    <lineage>
        <taxon>Bacteria</taxon>
        <taxon>Bacillati</taxon>
        <taxon>Actinomycetota</taxon>
        <taxon>Actinomycetes</taxon>
        <taxon>Kitasatosporales</taxon>
        <taxon>Streptomycetaceae</taxon>
        <taxon>Streptomyces</taxon>
    </lineage>
</organism>
<dbReference type="Gene3D" id="2.40.260.10">
    <property type="entry name" value="Sortase"/>
    <property type="match status" value="1"/>
</dbReference>
<dbReference type="CDD" id="cd05829">
    <property type="entry name" value="Sortase_F"/>
    <property type="match status" value="1"/>
</dbReference>
<protein>
    <recommendedName>
        <fullName evidence="5">Class F sortase</fullName>
    </recommendedName>
</protein>
<feature type="region of interest" description="Disordered" evidence="2">
    <location>
        <begin position="47"/>
        <end position="98"/>
    </location>
</feature>
<gene>
    <name evidence="3" type="ORF">GCM10010406_20910</name>
</gene>
<evidence type="ECO:0000256" key="2">
    <source>
        <dbReference type="SAM" id="MobiDB-lite"/>
    </source>
</evidence>
<dbReference type="SUPFAM" id="SSF63817">
    <property type="entry name" value="Sortase"/>
    <property type="match status" value="1"/>
</dbReference>
<dbReference type="EMBL" id="BAAATA010000009">
    <property type="protein sequence ID" value="GAA2484455.1"/>
    <property type="molecule type" value="Genomic_DNA"/>
</dbReference>
<accession>A0ABN3LL06</accession>
<dbReference type="InterPro" id="IPR042001">
    <property type="entry name" value="Sortase_F"/>
</dbReference>
<dbReference type="Proteomes" id="UP001501358">
    <property type="component" value="Unassembled WGS sequence"/>
</dbReference>